<evidence type="ECO:0000313" key="2">
    <source>
        <dbReference type="EMBL" id="SEH73290.1"/>
    </source>
</evidence>
<dbReference type="AlphaFoldDB" id="A0A1H6KN92"/>
<feature type="signal peptide" evidence="1">
    <location>
        <begin position="1"/>
        <end position="24"/>
    </location>
</feature>
<evidence type="ECO:0000313" key="3">
    <source>
        <dbReference type="Proteomes" id="UP000198555"/>
    </source>
</evidence>
<proteinExistence type="predicted"/>
<dbReference type="PROSITE" id="PS51257">
    <property type="entry name" value="PROKAR_LIPOPROTEIN"/>
    <property type="match status" value="1"/>
</dbReference>
<gene>
    <name evidence="2" type="ORF">SAMN05421793_12413</name>
</gene>
<protein>
    <recommendedName>
        <fullName evidence="4">Lipoprotein</fullName>
    </recommendedName>
</protein>
<dbReference type="EMBL" id="FNWX01000024">
    <property type="protein sequence ID" value="SEH73290.1"/>
    <property type="molecule type" value="Genomic_DNA"/>
</dbReference>
<evidence type="ECO:0000256" key="1">
    <source>
        <dbReference type="SAM" id="SignalP"/>
    </source>
</evidence>
<dbReference type="RefSeq" id="WP_089770258.1">
    <property type="nucleotide sequence ID" value="NZ_FNWX01000024.1"/>
</dbReference>
<reference evidence="3" key="1">
    <citation type="submission" date="2016-10" db="EMBL/GenBank/DDBJ databases">
        <authorList>
            <person name="Varghese N."/>
            <person name="Submissions S."/>
        </authorList>
    </citation>
    <scope>NUCLEOTIDE SEQUENCE [LARGE SCALE GENOMIC DNA]</scope>
    <source>
        <strain evidence="3">DSM 19326</strain>
    </source>
</reference>
<dbReference type="STRING" id="420404.SAMN05421793_12413"/>
<keyword evidence="3" id="KW-1185">Reference proteome</keyword>
<accession>A0A1H6KN92</accession>
<feature type="chain" id="PRO_5011777203" description="Lipoprotein" evidence="1">
    <location>
        <begin position="25"/>
        <end position="147"/>
    </location>
</feature>
<dbReference type="Proteomes" id="UP000198555">
    <property type="component" value="Unassembled WGS sequence"/>
</dbReference>
<name>A0A1H6KN92_9FLAO</name>
<organism evidence="2 3">
    <name type="scientific">Epilithonimonas hominis</name>
    <dbReference type="NCBI Taxonomy" id="420404"/>
    <lineage>
        <taxon>Bacteria</taxon>
        <taxon>Pseudomonadati</taxon>
        <taxon>Bacteroidota</taxon>
        <taxon>Flavobacteriia</taxon>
        <taxon>Flavobacteriales</taxon>
        <taxon>Weeksellaceae</taxon>
        <taxon>Chryseobacterium group</taxon>
        <taxon>Epilithonimonas</taxon>
    </lineage>
</organism>
<keyword evidence="1" id="KW-0732">Signal</keyword>
<sequence length="147" mass="16346">MKLLKSGLILSVFAIFLISCKTVAQNSNIKSISYTNTYGRGGLTTVKVTKETIETEGRGGNVKDFPNYSKKMTAADWNSLTAGLDLKMLSQTKSGERRGVYDGHDEIFRIVTAEKEYEIFNASGDAKNYKQLEKLKTKLTALTAKYK</sequence>
<evidence type="ECO:0008006" key="4">
    <source>
        <dbReference type="Google" id="ProtNLM"/>
    </source>
</evidence>